<dbReference type="FunFam" id="1.20.90.10:FF:000002">
    <property type="entry name" value="Phospholipase A2 group III"/>
    <property type="match status" value="1"/>
</dbReference>
<feature type="compositionally biased region" description="Polar residues" evidence="13">
    <location>
        <begin position="287"/>
        <end position="305"/>
    </location>
</feature>
<evidence type="ECO:0000256" key="10">
    <source>
        <dbReference type="ARBA" id="ARBA00023098"/>
    </source>
</evidence>
<evidence type="ECO:0000256" key="2">
    <source>
        <dbReference type="ARBA" id="ARBA00004613"/>
    </source>
</evidence>
<dbReference type="GeneID" id="103516034"/>
<dbReference type="GO" id="GO:0006644">
    <property type="term" value="P:phospholipid metabolic process"/>
    <property type="evidence" value="ECO:0007669"/>
    <property type="project" value="InterPro"/>
</dbReference>
<evidence type="ECO:0000259" key="14">
    <source>
        <dbReference type="Pfam" id="PF05826"/>
    </source>
</evidence>
<feature type="region of interest" description="Disordered" evidence="13">
    <location>
        <begin position="215"/>
        <end position="247"/>
    </location>
</feature>
<feature type="domain" description="Phospholipase A2-like central" evidence="14">
    <location>
        <begin position="434"/>
        <end position="528"/>
    </location>
</feature>
<dbReference type="Gene3D" id="1.20.90.10">
    <property type="entry name" value="Phospholipase A2 domain"/>
    <property type="match status" value="1"/>
</dbReference>
<keyword evidence="7" id="KW-0378">Hydrolase</keyword>
<proteinExistence type="predicted"/>
<dbReference type="GO" id="GO:0050482">
    <property type="term" value="P:arachidonate secretion"/>
    <property type="evidence" value="ECO:0007669"/>
    <property type="project" value="InterPro"/>
</dbReference>
<evidence type="ECO:0000256" key="9">
    <source>
        <dbReference type="ARBA" id="ARBA00022963"/>
    </source>
</evidence>
<feature type="compositionally biased region" description="Polar residues" evidence="13">
    <location>
        <begin position="369"/>
        <end position="379"/>
    </location>
</feature>
<dbReference type="Proteomes" id="UP000079169">
    <property type="component" value="Unplaced"/>
</dbReference>
<keyword evidence="6" id="KW-0479">Metal-binding</keyword>
<comment type="subcellular location">
    <subcellularLocation>
        <location evidence="2">Secreted</location>
    </subcellularLocation>
</comment>
<evidence type="ECO:0000256" key="8">
    <source>
        <dbReference type="ARBA" id="ARBA00022837"/>
    </source>
</evidence>
<keyword evidence="9" id="KW-0442">Lipid degradation</keyword>
<dbReference type="GO" id="GO:0005576">
    <property type="term" value="C:extracellular region"/>
    <property type="evidence" value="ECO:0007669"/>
    <property type="project" value="UniProtKB-SubCell"/>
</dbReference>
<protein>
    <recommendedName>
        <fullName evidence="4">Phospholipase A2</fullName>
        <ecNumber evidence="3">3.1.1.4</ecNumber>
    </recommendedName>
    <alternativeName>
        <fullName evidence="12">Phosphatidylcholine 2-acylhydrolase</fullName>
    </alternativeName>
</protein>
<dbReference type="InterPro" id="IPR036444">
    <property type="entry name" value="PLipase_A2_dom_sf"/>
</dbReference>
<reference evidence="16" key="1">
    <citation type="submission" date="2025-08" db="UniProtKB">
        <authorList>
            <consortium name="RefSeq"/>
        </authorList>
    </citation>
    <scope>IDENTIFICATION</scope>
</reference>
<feature type="compositionally biased region" description="Basic residues" evidence="13">
    <location>
        <begin position="238"/>
        <end position="247"/>
    </location>
</feature>
<dbReference type="GO" id="GO:0016042">
    <property type="term" value="P:lipid catabolic process"/>
    <property type="evidence" value="ECO:0007669"/>
    <property type="project" value="UniProtKB-KW"/>
</dbReference>
<evidence type="ECO:0000256" key="7">
    <source>
        <dbReference type="ARBA" id="ARBA00022801"/>
    </source>
</evidence>
<keyword evidence="15" id="KW-1185">Reference proteome</keyword>
<evidence type="ECO:0000256" key="4">
    <source>
        <dbReference type="ARBA" id="ARBA00021721"/>
    </source>
</evidence>
<dbReference type="KEGG" id="dci:103516034"/>
<dbReference type="GO" id="GO:0004623">
    <property type="term" value="F:phospholipase A2 activity"/>
    <property type="evidence" value="ECO:0007669"/>
    <property type="project" value="UniProtKB-EC"/>
</dbReference>
<feature type="compositionally biased region" description="Polar residues" evidence="13">
    <location>
        <begin position="386"/>
        <end position="396"/>
    </location>
</feature>
<dbReference type="EC" id="3.1.1.4" evidence="3"/>
<evidence type="ECO:0000256" key="1">
    <source>
        <dbReference type="ARBA" id="ARBA00001913"/>
    </source>
</evidence>
<evidence type="ECO:0000313" key="16">
    <source>
        <dbReference type="RefSeq" id="XP_026684351.1"/>
    </source>
</evidence>
<dbReference type="PaxDb" id="121845-A0A3Q0J7C5"/>
<dbReference type="SUPFAM" id="SSF48619">
    <property type="entry name" value="Phospholipase A2, PLA2"/>
    <property type="match status" value="1"/>
</dbReference>
<name>A0A3Q0J7C5_DIACI</name>
<evidence type="ECO:0000256" key="3">
    <source>
        <dbReference type="ARBA" id="ARBA00013278"/>
    </source>
</evidence>
<dbReference type="Pfam" id="PF05826">
    <property type="entry name" value="Phospholip_A2_2"/>
    <property type="match status" value="1"/>
</dbReference>
<dbReference type="InterPro" id="IPR033113">
    <property type="entry name" value="PLA2_histidine"/>
</dbReference>
<keyword evidence="10" id="KW-0443">Lipid metabolism</keyword>
<evidence type="ECO:0000256" key="5">
    <source>
        <dbReference type="ARBA" id="ARBA00022525"/>
    </source>
</evidence>
<accession>A0A3Q0J7C5</accession>
<feature type="region of interest" description="Disordered" evidence="13">
    <location>
        <begin position="259"/>
        <end position="305"/>
    </location>
</feature>
<evidence type="ECO:0000256" key="6">
    <source>
        <dbReference type="ARBA" id="ARBA00022723"/>
    </source>
</evidence>
<evidence type="ECO:0000256" key="12">
    <source>
        <dbReference type="ARBA" id="ARBA00029903"/>
    </source>
</evidence>
<feature type="compositionally biased region" description="Polar residues" evidence="13">
    <location>
        <begin position="215"/>
        <end position="236"/>
    </location>
</feature>
<keyword evidence="11" id="KW-1015">Disulfide bond</keyword>
<feature type="region of interest" description="Disordered" evidence="13">
    <location>
        <begin position="369"/>
        <end position="402"/>
    </location>
</feature>
<dbReference type="CDD" id="cd04704">
    <property type="entry name" value="PLA2_bee_venom_like"/>
    <property type="match status" value="1"/>
</dbReference>
<dbReference type="InterPro" id="IPR016090">
    <property type="entry name" value="PLA2-like_dom"/>
</dbReference>
<gene>
    <name evidence="16" type="primary">LOC103516034</name>
</gene>
<feature type="compositionally biased region" description="Basic residues" evidence="13">
    <location>
        <begin position="259"/>
        <end position="281"/>
    </location>
</feature>
<dbReference type="AlphaFoldDB" id="A0A3Q0J7C5"/>
<evidence type="ECO:0000313" key="15">
    <source>
        <dbReference type="Proteomes" id="UP000079169"/>
    </source>
</evidence>
<keyword evidence="8" id="KW-0106">Calcium</keyword>
<dbReference type="STRING" id="121845.A0A3Q0J7C5"/>
<evidence type="ECO:0000256" key="13">
    <source>
        <dbReference type="SAM" id="MobiDB-lite"/>
    </source>
</evidence>
<organism evidence="15 16">
    <name type="scientific">Diaphorina citri</name>
    <name type="common">Asian citrus psyllid</name>
    <dbReference type="NCBI Taxonomy" id="121845"/>
    <lineage>
        <taxon>Eukaryota</taxon>
        <taxon>Metazoa</taxon>
        <taxon>Ecdysozoa</taxon>
        <taxon>Arthropoda</taxon>
        <taxon>Hexapoda</taxon>
        <taxon>Insecta</taxon>
        <taxon>Pterygota</taxon>
        <taxon>Neoptera</taxon>
        <taxon>Paraneoptera</taxon>
        <taxon>Hemiptera</taxon>
        <taxon>Sternorrhyncha</taxon>
        <taxon>Psylloidea</taxon>
        <taxon>Psyllidae</taxon>
        <taxon>Diaphorininae</taxon>
        <taxon>Diaphorina</taxon>
    </lineage>
</organism>
<dbReference type="PANTHER" id="PTHR12253">
    <property type="entry name" value="RH14732P"/>
    <property type="match status" value="1"/>
</dbReference>
<evidence type="ECO:0000256" key="11">
    <source>
        <dbReference type="ARBA" id="ARBA00023157"/>
    </source>
</evidence>
<dbReference type="RefSeq" id="XP_026684351.1">
    <property type="nucleotide sequence ID" value="XM_026828550.1"/>
</dbReference>
<dbReference type="PROSITE" id="PS00118">
    <property type="entry name" value="PA2_HIS"/>
    <property type="match status" value="1"/>
</dbReference>
<comment type="cofactor">
    <cofactor evidence="1">
        <name>Ca(2+)</name>
        <dbReference type="ChEBI" id="CHEBI:29108"/>
    </cofactor>
</comment>
<sequence length="560" mass="63957">MSDQVIGDRVIGGEPLLLRQMTDGNRLVQLVYAANNTIRDCEHFKSKKLIRQFLHSFRNSIHSRRKTNPVQNLDGQPLPPYYEKWFSMHKLKHRCNKLHKTVKKMTKRVPNIHDNLIDIPNRPTETHYDWKFINSKHKHAHKYMRENTTVPKYLIESPSATSEGGVTFEIPKSPGRNVNKTEMVTKKTMNSFHNKSTSSPKGIVTVTRKPVVNTTSNYNTSHRPTIHLSNVNSGHSNHPGKCRRRKNKCSRKLNCKFKHHHKQNRHFKGKKRKKNGKKFNNKTKNNVTSDVNNVTRPSSKPISVNSINSTSSQNIFEHVHSDNNSHSQLDLTTPVTNSIQNNQSETVTSEQSVGTIDSSNGIMNVNKNLTKTDANSSNDLTEESSQHNVNRISAESNRSKVKQEPMHVYRNLTAEKSMSTLDRLKLGLSNLMLVPGTKWCGYGNGATGFTDLGSFSSTDLCCRRHDSCQYTIPGFSWRYKYFNMKPFTLSHCTCDQRFRECLKRADSGAANVVGKLFFNIVQAKCFDLKKEKVCNSSQWFGQCTSYEVQLRAVARDHDPY</sequence>
<dbReference type="GO" id="GO:0046872">
    <property type="term" value="F:metal ion binding"/>
    <property type="evidence" value="ECO:0007669"/>
    <property type="project" value="UniProtKB-KW"/>
</dbReference>
<keyword evidence="5" id="KW-0964">Secreted</keyword>